<dbReference type="Pfam" id="PF20765">
    <property type="entry name" value="Phage_tail_terminator_8"/>
    <property type="match status" value="1"/>
</dbReference>
<accession>A0A1W1V282</accession>
<dbReference type="AlphaFoldDB" id="A0A1W1V282"/>
<name>A0A1W1V282_PEPAS</name>
<dbReference type="InterPro" id="IPR049254">
    <property type="entry name" value="Phage_tail_terminator"/>
</dbReference>
<organism evidence="1 2">
    <name type="scientific">Peptoniphilus asaccharolyticus DSM 20463</name>
    <dbReference type="NCBI Taxonomy" id="573058"/>
    <lineage>
        <taxon>Bacteria</taxon>
        <taxon>Bacillati</taxon>
        <taxon>Bacillota</taxon>
        <taxon>Tissierellia</taxon>
        <taxon>Tissierellales</taxon>
        <taxon>Peptoniphilaceae</taxon>
        <taxon>Peptoniphilus</taxon>
    </lineage>
</organism>
<proteinExistence type="predicted"/>
<evidence type="ECO:0000313" key="1">
    <source>
        <dbReference type="EMBL" id="SMB87134.1"/>
    </source>
</evidence>
<reference evidence="2" key="1">
    <citation type="submission" date="2017-04" db="EMBL/GenBank/DDBJ databases">
        <authorList>
            <person name="Varghese N."/>
            <person name="Submissions S."/>
        </authorList>
    </citation>
    <scope>NUCLEOTIDE SEQUENCE [LARGE SCALE GENOMIC DNA]</scope>
    <source>
        <strain evidence="2">DSM 20463</strain>
    </source>
</reference>
<protein>
    <submittedName>
        <fullName evidence="1">Uncharacterized protein</fullName>
    </submittedName>
</protein>
<dbReference type="RefSeq" id="WP_084230639.1">
    <property type="nucleotide sequence ID" value="NZ_FWWR01000009.1"/>
</dbReference>
<keyword evidence="2" id="KW-1185">Reference proteome</keyword>
<gene>
    <name evidence="1" type="ORF">SAMN00017477_1026</name>
</gene>
<dbReference type="STRING" id="573058.SAMN00017477_1026"/>
<dbReference type="Proteomes" id="UP000192368">
    <property type="component" value="Unassembled WGS sequence"/>
</dbReference>
<sequence length="194" mass="22900">MIKLLQAVVNRLDELFPETNIYIKDTEQGLIEPCFFVQIVNTDISLEFQRRYRVDSLINIVYLNQNATAYIKEEVGQRLIYGMRNIRLETGGVYGFDASVKNTDFEVNFTINYRYNTKEFVEKDPYMMRIENIIHYADEKPYKEATQKDNPGMWGSDLPKENRGVIPEKNIRNNGKLDEEDLMFKKEINLYVKD</sequence>
<dbReference type="EMBL" id="FWWR01000009">
    <property type="protein sequence ID" value="SMB87134.1"/>
    <property type="molecule type" value="Genomic_DNA"/>
</dbReference>
<evidence type="ECO:0000313" key="2">
    <source>
        <dbReference type="Proteomes" id="UP000192368"/>
    </source>
</evidence>
<dbReference type="OrthoDB" id="2063617at2"/>